<feature type="transmembrane region" description="Helical" evidence="16">
    <location>
        <begin position="233"/>
        <end position="255"/>
    </location>
</feature>
<dbReference type="GO" id="GO:0045332">
    <property type="term" value="P:phospholipid translocation"/>
    <property type="evidence" value="ECO:0007669"/>
    <property type="project" value="TreeGrafter"/>
</dbReference>
<dbReference type="PANTHER" id="PTHR24092">
    <property type="entry name" value="PROBABLE PHOSPHOLIPID-TRANSPORTING ATPASE"/>
    <property type="match status" value="1"/>
</dbReference>
<dbReference type="GO" id="GO:0005524">
    <property type="term" value="F:ATP binding"/>
    <property type="evidence" value="ECO:0007669"/>
    <property type="project" value="UniProtKB-UniRule"/>
</dbReference>
<feature type="binding site" evidence="14">
    <location>
        <position position="351"/>
    </location>
    <ligand>
        <name>ATP</name>
        <dbReference type="ChEBI" id="CHEBI:30616"/>
    </ligand>
</feature>
<evidence type="ECO:0000256" key="16">
    <source>
        <dbReference type="RuleBase" id="RU362033"/>
    </source>
</evidence>
<dbReference type="GO" id="GO:0016887">
    <property type="term" value="F:ATP hydrolysis activity"/>
    <property type="evidence" value="ECO:0007669"/>
    <property type="project" value="InterPro"/>
</dbReference>
<reference evidence="19" key="1">
    <citation type="submission" date="2020-06" db="EMBL/GenBank/DDBJ databases">
        <authorList>
            <consortium name="Wellcome Sanger Institute Data Sharing"/>
        </authorList>
    </citation>
    <scope>NUCLEOTIDE SEQUENCE [LARGE SCALE GENOMIC DNA]</scope>
</reference>
<feature type="active site" description="4-aspartylphosphate intermediate" evidence="13">
    <location>
        <position position="349"/>
    </location>
</feature>
<dbReference type="NCBIfam" id="TIGR01652">
    <property type="entry name" value="ATPase-Plipid"/>
    <property type="match status" value="1"/>
</dbReference>
<dbReference type="InterPro" id="IPR023298">
    <property type="entry name" value="ATPase_P-typ_TM_dom_sf"/>
</dbReference>
<dbReference type="SUPFAM" id="SSF56784">
    <property type="entry name" value="HAD-like"/>
    <property type="match status" value="1"/>
</dbReference>
<evidence type="ECO:0000256" key="8">
    <source>
        <dbReference type="ARBA" id="ARBA00022842"/>
    </source>
</evidence>
<dbReference type="PRINTS" id="PR00119">
    <property type="entry name" value="CATATPASE"/>
</dbReference>
<dbReference type="NCBIfam" id="TIGR01494">
    <property type="entry name" value="ATPase_P-type"/>
    <property type="match status" value="1"/>
</dbReference>
<feature type="binding site" evidence="14">
    <location>
        <position position="718"/>
    </location>
    <ligand>
        <name>ATP</name>
        <dbReference type="ChEBI" id="CHEBI:30616"/>
    </ligand>
</feature>
<sequence>RRVRANDREYNERFQYASNCIMTSKYNIITFLPVNLFEQFQEVANTYFLFLLILQLIPQISSLSWFTTIVPLALVLSITAVKDATDDYVRKIDYLLSVSFIHFKHQSTLQNEKWMNVRVGDIIKLENNQFVAVSAWPPVDYVCFRVMFFFLCEGEVVCEPPNNKLDRFRGTLYWRDKKYTLTNQNMLLRGCVLRNTESCFGLVIFAGPDTKLMQNSGRTKFKRTSIDRLMNTLVRWIFGFLVCMGVILALGNAVWEREVGSLFQRYLPWEPPVDNFLFSAFFSFWSYVIILNTVVPISLYVSVEVIRLGHSYFINWDQKMFCSLCSTAAEARTTTLNEELGQVEYVFSDKTGTLTQNIMSFNKCSINGQTYGKRLDFTQFNPLADPDFSFYDEKLLEAVKVGDSHTHEFFRLLSLCHTVMSEEKSEGELLYKAQSPDEGALVTAARNFGFVFRSRTPRTITTTEMGRTVTYSLLAILDFNNIRKRMSVIVRNPEGKIRLYCKGADTVLLERLHPSNQELMAVTSDHLNDYAADGLRTLALAYKDLSEDDWEEWSESHSNAEKSTDYREDRLASAYEQIEQEMMLLGATAIEDKLQEGVPETIAVLSLANIKIWVLTGDKQETAVNIGYSCKMLTDDMTEVFIISGHTVHSVRQELRSACSSVKKNHMTMYKNHSFYILRSFREMSLTSSFCQAHALEADMEVEFVSTACACKAVICCRVTPLQKAQVVELIKKHKKAVTLAIGDGANDVCMIKSAHIGVGISGQEGIQAVLASDYSFSQFRFLQRLLLVHGRWSYLRMCRFLCYFFYKNFAFTMVHFWFGFFCGFSAQTVYDQYFITLYNIVYTSLPVLAMGIFDQDVPDQRSLEYPKLYEPGQLNLLFNKKEFFICIAQGIYTSLVLFFVPYAVLSDATQSTGVPLADYQTFAVTTATALVIVVSVQIALDTGFWTIFNHVFVWGSLGTYFTIMIALNSQTVFRIFPNQFHFVGSSQNTLMQPVVWLTIALATAICIVPVLAFRFLKLDLRPQLSDTVRKTHQWCFKTVCVHILSIRTWLMIT</sequence>
<feature type="binding site" evidence="14">
    <location>
        <position position="724"/>
    </location>
    <ligand>
        <name>ATP</name>
        <dbReference type="ChEBI" id="CHEBI:30616"/>
    </ligand>
</feature>
<dbReference type="SFLD" id="SFLDF00027">
    <property type="entry name" value="p-type_atpase"/>
    <property type="match status" value="1"/>
</dbReference>
<dbReference type="PROSITE" id="PS00154">
    <property type="entry name" value="ATPASE_E1_E2"/>
    <property type="match status" value="1"/>
</dbReference>
<feature type="binding site" evidence="15">
    <location>
        <position position="744"/>
    </location>
    <ligand>
        <name>Mg(2+)</name>
        <dbReference type="ChEBI" id="CHEBI:18420"/>
    </ligand>
</feature>
<dbReference type="GO" id="GO:0140326">
    <property type="term" value="F:ATPase-coupled intramembrane lipid transporter activity"/>
    <property type="evidence" value="ECO:0007669"/>
    <property type="project" value="UniProtKB-EC"/>
</dbReference>
<dbReference type="InterPro" id="IPR018303">
    <property type="entry name" value="ATPase_P-typ_P_site"/>
</dbReference>
<evidence type="ECO:0000256" key="1">
    <source>
        <dbReference type="ARBA" id="ARBA00001946"/>
    </source>
</evidence>
<dbReference type="SUPFAM" id="SSF81665">
    <property type="entry name" value="Calcium ATPase, transmembrane domain M"/>
    <property type="match status" value="1"/>
</dbReference>
<dbReference type="Ensembl" id="ENSGWIT00000031128.1">
    <property type="protein sequence ID" value="ENSGWIP00000028541.1"/>
    <property type="gene ID" value="ENSGWIG00000014790.1"/>
</dbReference>
<dbReference type="PANTHER" id="PTHR24092:SF46">
    <property type="entry name" value="PHOSPHOLIPID-TRANSPORTING ATPASE ID"/>
    <property type="match status" value="1"/>
</dbReference>
<evidence type="ECO:0000256" key="15">
    <source>
        <dbReference type="PIRSR" id="PIRSR606539-3"/>
    </source>
</evidence>
<feature type="binding site" evidence="14">
    <location>
        <position position="748"/>
    </location>
    <ligand>
        <name>ATP</name>
        <dbReference type="ChEBI" id="CHEBI:30616"/>
    </ligand>
</feature>
<dbReference type="InterPro" id="IPR001757">
    <property type="entry name" value="P_typ_ATPase"/>
</dbReference>
<feature type="binding site" evidence="14">
    <location>
        <position position="617"/>
    </location>
    <ligand>
        <name>ATP</name>
        <dbReference type="ChEBI" id="CHEBI:30616"/>
    </ligand>
</feature>
<evidence type="ECO:0000256" key="14">
    <source>
        <dbReference type="PIRSR" id="PIRSR606539-2"/>
    </source>
</evidence>
<keyword evidence="5 15" id="KW-0479">Metal-binding</keyword>
<dbReference type="EC" id="7.6.2.1" evidence="16"/>
<feature type="binding site" evidence="14">
    <location>
        <position position="616"/>
    </location>
    <ligand>
        <name>ATP</name>
        <dbReference type="ChEBI" id="CHEBI:30616"/>
    </ligand>
</feature>
<gene>
    <name evidence="19" type="primary">atp8b2</name>
</gene>
<dbReference type="InterPro" id="IPR023299">
    <property type="entry name" value="ATPase_P-typ_cyto_dom_N"/>
</dbReference>
<protein>
    <recommendedName>
        <fullName evidence="16">Phospholipid-transporting ATPase</fullName>
        <ecNumber evidence="16">7.6.2.1</ecNumber>
    </recommendedName>
</protein>
<comment type="similarity">
    <text evidence="3 16">Belongs to the cation transport ATPase (P-type) (TC 3.A.3) family. Type IV subfamily.</text>
</comment>
<dbReference type="Pfam" id="PF16209">
    <property type="entry name" value="PhoLip_ATPase_N"/>
    <property type="match status" value="1"/>
</dbReference>
<feature type="transmembrane region" description="Helical" evidence="16">
    <location>
        <begin position="920"/>
        <end position="941"/>
    </location>
</feature>
<evidence type="ECO:0000256" key="2">
    <source>
        <dbReference type="ARBA" id="ARBA00004141"/>
    </source>
</evidence>
<dbReference type="Gene3D" id="3.40.1110.10">
    <property type="entry name" value="Calcium-transporting ATPase, cytoplasmic domain N"/>
    <property type="match status" value="1"/>
</dbReference>
<keyword evidence="11 16" id="KW-0472">Membrane</keyword>
<feature type="binding site" evidence="14">
    <location>
        <position position="747"/>
    </location>
    <ligand>
        <name>ATP</name>
        <dbReference type="ChEBI" id="CHEBI:30616"/>
    </ligand>
</feature>
<dbReference type="GO" id="GO:0007030">
    <property type="term" value="P:Golgi organization"/>
    <property type="evidence" value="ECO:0007669"/>
    <property type="project" value="TreeGrafter"/>
</dbReference>
<dbReference type="CDD" id="cd02073">
    <property type="entry name" value="P-type_ATPase_APLT_Dnf-like"/>
    <property type="match status" value="1"/>
</dbReference>
<feature type="binding site" evidence="15">
    <location>
        <position position="748"/>
    </location>
    <ligand>
        <name>Mg(2+)</name>
        <dbReference type="ChEBI" id="CHEBI:18420"/>
    </ligand>
</feature>
<dbReference type="AlphaFoldDB" id="A0A8C5GD64"/>
<evidence type="ECO:0000256" key="10">
    <source>
        <dbReference type="ARBA" id="ARBA00022989"/>
    </source>
</evidence>
<feature type="domain" description="P-type ATPase N-terminal" evidence="17">
    <location>
        <begin position="3"/>
        <end position="69"/>
    </location>
</feature>
<dbReference type="SUPFAM" id="SSF81660">
    <property type="entry name" value="Metal cation-transporting ATPase, ATP-binding domain N"/>
    <property type="match status" value="1"/>
</dbReference>
<evidence type="ECO:0000256" key="5">
    <source>
        <dbReference type="ARBA" id="ARBA00022723"/>
    </source>
</evidence>
<evidence type="ECO:0000313" key="20">
    <source>
        <dbReference type="Proteomes" id="UP000694680"/>
    </source>
</evidence>
<keyword evidence="20" id="KW-1185">Reference proteome</keyword>
<keyword evidence="8 15" id="KW-0460">Magnesium</keyword>
<feature type="binding site" evidence="14">
    <location>
        <position position="438"/>
    </location>
    <ligand>
        <name>ATP</name>
        <dbReference type="ChEBI" id="CHEBI:30616"/>
    </ligand>
</feature>
<feature type="transmembrane region" description="Helical" evidence="16">
    <location>
        <begin position="994"/>
        <end position="1014"/>
    </location>
</feature>
<dbReference type="InterPro" id="IPR036412">
    <property type="entry name" value="HAD-like_sf"/>
</dbReference>
<keyword evidence="4 16" id="KW-0812">Transmembrane</keyword>
<feature type="domain" description="P-type ATPase C-terminal" evidence="18">
    <location>
        <begin position="770"/>
        <end position="1023"/>
    </location>
</feature>
<keyword evidence="6 14" id="KW-0547">Nucleotide-binding</keyword>
<feature type="binding site" evidence="14">
    <location>
        <position position="479"/>
    </location>
    <ligand>
        <name>ATP</name>
        <dbReference type="ChEBI" id="CHEBI:30616"/>
    </ligand>
</feature>
<dbReference type="Pfam" id="PF13246">
    <property type="entry name" value="Cation_ATPase"/>
    <property type="match status" value="1"/>
</dbReference>
<feature type="transmembrane region" description="Helical" evidence="16">
    <location>
        <begin position="834"/>
        <end position="854"/>
    </location>
</feature>
<keyword evidence="9 16" id="KW-1278">Translocase</keyword>
<feature type="binding site" evidence="15">
    <location>
        <position position="351"/>
    </location>
    <ligand>
        <name>Mg(2+)</name>
        <dbReference type="ChEBI" id="CHEBI:18420"/>
    </ligand>
</feature>
<dbReference type="InterPro" id="IPR023214">
    <property type="entry name" value="HAD_sf"/>
</dbReference>
<evidence type="ECO:0000256" key="7">
    <source>
        <dbReference type="ARBA" id="ARBA00022840"/>
    </source>
</evidence>
<dbReference type="InterPro" id="IPR032630">
    <property type="entry name" value="P_typ_ATPase_c"/>
</dbReference>
<feature type="binding site" evidence="14">
    <location>
        <position position="350"/>
    </location>
    <ligand>
        <name>ATP</name>
        <dbReference type="ChEBI" id="CHEBI:30616"/>
    </ligand>
</feature>
<evidence type="ECO:0000256" key="4">
    <source>
        <dbReference type="ARBA" id="ARBA00022692"/>
    </source>
</evidence>
<dbReference type="SFLD" id="SFLDS00003">
    <property type="entry name" value="Haloacid_Dehalogenase"/>
    <property type="match status" value="1"/>
</dbReference>
<dbReference type="FunFam" id="3.40.1110.10:FF:000188">
    <property type="entry name" value="Phospholipid-transporting ATPase"/>
    <property type="match status" value="1"/>
</dbReference>
<keyword evidence="7 14" id="KW-0067">ATP-binding</keyword>
<dbReference type="GO" id="GO:0005886">
    <property type="term" value="C:plasma membrane"/>
    <property type="evidence" value="ECO:0007669"/>
    <property type="project" value="TreeGrafter"/>
</dbReference>
<feature type="transmembrane region" description="Helical" evidence="16">
    <location>
        <begin position="884"/>
        <end position="905"/>
    </location>
</feature>
<organism evidence="19 20">
    <name type="scientific">Gouania willdenowi</name>
    <name type="common">Blunt-snouted clingfish</name>
    <name type="synonym">Lepadogaster willdenowi</name>
    <dbReference type="NCBI Taxonomy" id="441366"/>
    <lineage>
        <taxon>Eukaryota</taxon>
        <taxon>Metazoa</taxon>
        <taxon>Chordata</taxon>
        <taxon>Craniata</taxon>
        <taxon>Vertebrata</taxon>
        <taxon>Euteleostomi</taxon>
        <taxon>Actinopterygii</taxon>
        <taxon>Neopterygii</taxon>
        <taxon>Teleostei</taxon>
        <taxon>Neoteleostei</taxon>
        <taxon>Acanthomorphata</taxon>
        <taxon>Ovalentaria</taxon>
        <taxon>Blenniimorphae</taxon>
        <taxon>Blenniiformes</taxon>
        <taxon>Gobiesocoidei</taxon>
        <taxon>Gobiesocidae</taxon>
        <taxon>Gobiesocinae</taxon>
        <taxon>Gouania</taxon>
    </lineage>
</organism>
<dbReference type="InterPro" id="IPR044492">
    <property type="entry name" value="P_typ_ATPase_HD_dom"/>
</dbReference>
<feature type="transmembrane region" description="Helical" evidence="16">
    <location>
        <begin position="953"/>
        <end position="974"/>
    </location>
</feature>
<dbReference type="Gene3D" id="3.40.50.1000">
    <property type="entry name" value="HAD superfamily/HAD-like"/>
    <property type="match status" value="1"/>
</dbReference>
<feature type="binding site" evidence="14">
    <location>
        <position position="536"/>
    </location>
    <ligand>
        <name>ATP</name>
        <dbReference type="ChEBI" id="CHEBI:30616"/>
    </ligand>
</feature>
<comment type="subcellular location">
    <subcellularLocation>
        <location evidence="2 16">Membrane</location>
        <topology evidence="2 16">Multi-pass membrane protein</topology>
    </subcellularLocation>
</comment>
<comment type="cofactor">
    <cofactor evidence="1 15">
        <name>Mg(2+)</name>
        <dbReference type="ChEBI" id="CHEBI:18420"/>
    </cofactor>
</comment>
<dbReference type="GO" id="GO:0005802">
    <property type="term" value="C:trans-Golgi network"/>
    <property type="evidence" value="ECO:0007669"/>
    <property type="project" value="TreeGrafter"/>
</dbReference>
<dbReference type="SFLD" id="SFLDG00002">
    <property type="entry name" value="C1.7:_P-type_atpase_like"/>
    <property type="match status" value="1"/>
</dbReference>
<name>A0A8C5GD64_GOUWI</name>
<dbReference type="Proteomes" id="UP000694680">
    <property type="component" value="Chromosome 16"/>
</dbReference>
<reference evidence="19" key="3">
    <citation type="submission" date="2025-09" db="UniProtKB">
        <authorList>
            <consortium name="Ensembl"/>
        </authorList>
    </citation>
    <scope>IDENTIFICATION</scope>
</reference>
<feature type="binding site" evidence="14">
    <location>
        <position position="349"/>
    </location>
    <ligand>
        <name>ATP</name>
        <dbReference type="ChEBI" id="CHEBI:30616"/>
    </ligand>
</feature>
<proteinExistence type="inferred from homology"/>
<reference evidence="19" key="2">
    <citation type="submission" date="2025-08" db="UniProtKB">
        <authorList>
            <consortium name="Ensembl"/>
        </authorList>
    </citation>
    <scope>IDENTIFICATION</scope>
</reference>
<dbReference type="Pfam" id="PF16212">
    <property type="entry name" value="PhoLip_ATPase_C"/>
    <property type="match status" value="1"/>
</dbReference>
<evidence type="ECO:0000313" key="19">
    <source>
        <dbReference type="Ensembl" id="ENSGWIP00000028541.1"/>
    </source>
</evidence>
<feature type="binding site" evidence="15">
    <location>
        <position position="349"/>
    </location>
    <ligand>
        <name>Mg(2+)</name>
        <dbReference type="ChEBI" id="CHEBI:18420"/>
    </ligand>
</feature>
<feature type="transmembrane region" description="Helical" evidence="16">
    <location>
        <begin position="801"/>
        <end position="822"/>
    </location>
</feature>
<evidence type="ECO:0000256" key="3">
    <source>
        <dbReference type="ARBA" id="ARBA00008109"/>
    </source>
</evidence>
<accession>A0A8C5GD64</accession>
<evidence type="ECO:0000259" key="18">
    <source>
        <dbReference type="Pfam" id="PF16212"/>
    </source>
</evidence>
<evidence type="ECO:0000259" key="17">
    <source>
        <dbReference type="Pfam" id="PF16209"/>
    </source>
</evidence>
<feature type="binding site" evidence="14">
    <location>
        <position position="502"/>
    </location>
    <ligand>
        <name>ATP</name>
        <dbReference type="ChEBI" id="CHEBI:30616"/>
    </ligand>
</feature>
<keyword evidence="10 16" id="KW-1133">Transmembrane helix</keyword>
<comment type="catalytic activity">
    <reaction evidence="12 16">
        <text>ATP + H2O + phospholipidSide 1 = ADP + phosphate + phospholipidSide 2.</text>
        <dbReference type="EC" id="7.6.2.1"/>
    </reaction>
</comment>
<feature type="transmembrane region" description="Helical" evidence="16">
    <location>
        <begin position="275"/>
        <end position="301"/>
    </location>
</feature>
<evidence type="ECO:0000256" key="6">
    <source>
        <dbReference type="ARBA" id="ARBA00022741"/>
    </source>
</evidence>
<dbReference type="FunFam" id="3.40.50.1000:FF:000014">
    <property type="entry name" value="Phospholipid-transporting ATPase"/>
    <property type="match status" value="1"/>
</dbReference>
<evidence type="ECO:0000256" key="13">
    <source>
        <dbReference type="PIRSR" id="PIRSR606539-1"/>
    </source>
</evidence>
<dbReference type="GO" id="GO:0000287">
    <property type="term" value="F:magnesium ion binding"/>
    <property type="evidence" value="ECO:0007669"/>
    <property type="project" value="UniProtKB-UniRule"/>
</dbReference>
<feature type="binding site" evidence="14">
    <location>
        <position position="618"/>
    </location>
    <ligand>
        <name>ATP</name>
        <dbReference type="ChEBI" id="CHEBI:30616"/>
    </ligand>
</feature>
<dbReference type="FunFam" id="3.40.50.1000:FF:000001">
    <property type="entry name" value="Phospholipid-transporting ATPase IC"/>
    <property type="match status" value="1"/>
</dbReference>
<dbReference type="InterPro" id="IPR032631">
    <property type="entry name" value="P-type_ATPase_N"/>
</dbReference>
<evidence type="ECO:0000256" key="11">
    <source>
        <dbReference type="ARBA" id="ARBA00023136"/>
    </source>
</evidence>
<dbReference type="InterPro" id="IPR006539">
    <property type="entry name" value="P-type_ATPase_IV"/>
</dbReference>
<evidence type="ECO:0000256" key="12">
    <source>
        <dbReference type="ARBA" id="ARBA00034036"/>
    </source>
</evidence>
<evidence type="ECO:0000256" key="9">
    <source>
        <dbReference type="ARBA" id="ARBA00022967"/>
    </source>
</evidence>